<dbReference type="InterPro" id="IPR012337">
    <property type="entry name" value="RNaseH-like_sf"/>
</dbReference>
<protein>
    <submittedName>
        <fullName evidence="2">Uncharacterized protein</fullName>
    </submittedName>
</protein>
<name>A0A9P0F6P2_BEMTA</name>
<accession>A0A9P0F6P2</accession>
<dbReference type="AlphaFoldDB" id="A0A9P0F6P2"/>
<dbReference type="KEGG" id="btab:109035471"/>
<dbReference type="PANTHER" id="PTHR47501:SF5">
    <property type="entry name" value="HAT C-TERMINAL DIMERISATION DOMAIN-CONTAINING PROTEIN"/>
    <property type="match status" value="1"/>
</dbReference>
<organism evidence="2 3">
    <name type="scientific">Bemisia tabaci</name>
    <name type="common">Sweetpotato whitefly</name>
    <name type="synonym">Aleurodes tabaci</name>
    <dbReference type="NCBI Taxonomy" id="7038"/>
    <lineage>
        <taxon>Eukaryota</taxon>
        <taxon>Metazoa</taxon>
        <taxon>Ecdysozoa</taxon>
        <taxon>Arthropoda</taxon>
        <taxon>Hexapoda</taxon>
        <taxon>Insecta</taxon>
        <taxon>Pterygota</taxon>
        <taxon>Neoptera</taxon>
        <taxon>Paraneoptera</taxon>
        <taxon>Hemiptera</taxon>
        <taxon>Sternorrhyncha</taxon>
        <taxon>Aleyrodoidea</taxon>
        <taxon>Aleyrodidae</taxon>
        <taxon>Aleyrodinae</taxon>
        <taxon>Bemisia</taxon>
    </lineage>
</organism>
<feature type="compositionally biased region" description="Polar residues" evidence="1">
    <location>
        <begin position="85"/>
        <end position="102"/>
    </location>
</feature>
<dbReference type="Proteomes" id="UP001152759">
    <property type="component" value="Chromosome 8"/>
</dbReference>
<sequence>MDPVEPLIVTIKDEPSSPEEIVFQNEEYSHDPVNENNTAADASSPYFRVEPGETHKRTAEATTFSPHKLPKFESETFGAGPSRVEFSNDTSDTGIYPTTKNYSADPEVEDKKEGNKTSSSEASWPSDETGDESEEEVEDVKNSAEAVTLTTDGSFFKLVANECTDTSIVALCVMCQPTYVRVNGSPESTERFRAHLLLSHGKYVLGQYDRYISKHLSKETSDSEGQKKQLQEAFDTHIAQFILHSLVPLEIVENPFFNTIFKFLNVSERGLSVPSKQALERRIVSFYKRNLRFIKEELEKTQHVCISTDIWRCGRTSYFGVAVHFLNEQMQRESAVIACEKFTGKHSYDKLSEWLAETQGLYGLTNSQIVASMTNSGFNYAEAFQKLGVDPGSIKFEGRDDGDTESDEAHLEELQFVDINEIIKKGQLFLPNRSSCAAQTLILCASIDFVTCLQQYPILKQVHDRVMNKCNTLWQAAGKVKNEKTFQNILGFALPRPDERRWNSLYDALKAIHGSRNKIEELIRELSIKKSFCESDFKYISEFLTCTKPLTVAVEIIQSENEYYYGVLFPTILSLQRKLHEIASKSLIFCEPLAKSYLNSVTTRFSKFINFSSAEAERAAVATMSYPRFKRKWFVYVDEKYYERLTSLLRKNVLEYMNVNPIYSVDSKDDVWSKDDFFDFGSSASSKLSIYSKADDEIALFFNDTDEDITMLNRYENVRKVFVKFNTPLASSAPVEQLFPFTTLTNSPHVNRLSNGMFEKRVILRANLLKKRN</sequence>
<feature type="compositionally biased region" description="Basic and acidic residues" evidence="1">
    <location>
        <begin position="50"/>
        <end position="59"/>
    </location>
</feature>
<feature type="region of interest" description="Disordered" evidence="1">
    <location>
        <begin position="27"/>
        <end position="143"/>
    </location>
</feature>
<gene>
    <name evidence="2" type="ORF">BEMITA_LOCUS12886</name>
</gene>
<dbReference type="SUPFAM" id="SSF53098">
    <property type="entry name" value="Ribonuclease H-like"/>
    <property type="match status" value="1"/>
</dbReference>
<keyword evidence="3" id="KW-1185">Reference proteome</keyword>
<dbReference type="PANTHER" id="PTHR47501">
    <property type="entry name" value="TRANSPOSASE-RELATED"/>
    <property type="match status" value="1"/>
</dbReference>
<evidence type="ECO:0000313" key="3">
    <source>
        <dbReference type="Proteomes" id="UP001152759"/>
    </source>
</evidence>
<evidence type="ECO:0000313" key="2">
    <source>
        <dbReference type="EMBL" id="CAH0394609.1"/>
    </source>
</evidence>
<feature type="compositionally biased region" description="Acidic residues" evidence="1">
    <location>
        <begin position="128"/>
        <end position="138"/>
    </location>
</feature>
<proteinExistence type="predicted"/>
<reference evidence="2" key="1">
    <citation type="submission" date="2021-12" db="EMBL/GenBank/DDBJ databases">
        <authorList>
            <person name="King R."/>
        </authorList>
    </citation>
    <scope>NUCLEOTIDE SEQUENCE</scope>
</reference>
<dbReference type="EMBL" id="OU963869">
    <property type="protein sequence ID" value="CAH0394609.1"/>
    <property type="molecule type" value="Genomic_DNA"/>
</dbReference>
<evidence type="ECO:0000256" key="1">
    <source>
        <dbReference type="SAM" id="MobiDB-lite"/>
    </source>
</evidence>